<keyword evidence="3" id="KW-0963">Cytoplasm</keyword>
<proteinExistence type="predicted"/>
<sequence length="669" mass="75509">MNKSRLHCGGFEFDSELIWTDWKPGIQYVKSIHVKNVSPRAMEIKYSLPETSQFQTKFPKPRKIAAGAQFDLPVTFTPITEQLYEDHVTFTIKNAETFVVRLRAVLPEYNLTVPKKLNFGSVAVNDAKSQIFAIRNMSTLETPFVVRIQSPFYVNQTEGYLTSMEKRMIEMTFQPKTPGIFSMEVRFDYGSINEKSTTMSLCGKAEYPKLALIADGMVGDEDCITERGEEKLINLRFPTTASGSTSKITVIIENSSKVDATARIAPVGSEVGFTGEQNFRVTSSQTIVRPGQRIEMPVYYQPKETGTEHVGYFKVITSEVFGEFLVKCTGKSNNVNVQTSVDHLLFDIVHVGQYDQRVFHIRNTCDLSTTYQLLVNTIDNDGVGDTGQDKQRVESYGATAFPLLEGAASGTIQGREEIRIVVGFLPPRAGHYYRRLVLLVTNQRTDHSPSSPELANLCAFEEYARVKHIMDRVNRLDQLFHYEFEGCANYKIQRDCSLCNPDSLRIPHCISIHCFGHTFAPSKQPFMPEFGLDRGSIHYPSMDRGETRFETFCVRNNSAYPLLVQQNKDVNCTAKKNRCQPMHLVVAPPSNLFHQLYKCHRNRTPFSFSNATHGPTILPVTVDVIQAAIELEHDGELYFPPAQIGAPVKRLFSVRNLTAFSTRCVLSIE</sequence>
<gene>
    <name evidence="7" type="ORF">ECPE_LOCUS7436</name>
</gene>
<dbReference type="OrthoDB" id="415597at2759"/>
<evidence type="ECO:0000256" key="1">
    <source>
        <dbReference type="ARBA" id="ARBA00004138"/>
    </source>
</evidence>
<dbReference type="InterPro" id="IPR053879">
    <property type="entry name" value="HYDIN_VesB_CFA65-like_Ig"/>
</dbReference>
<accession>A0A183AKF1</accession>
<dbReference type="AlphaFoldDB" id="A0A183AKF1"/>
<evidence type="ECO:0000256" key="3">
    <source>
        <dbReference type="ARBA" id="ARBA00022490"/>
    </source>
</evidence>
<evidence type="ECO:0000256" key="4">
    <source>
        <dbReference type="ARBA" id="ARBA00023069"/>
    </source>
</evidence>
<dbReference type="EMBL" id="UZAN01044593">
    <property type="protein sequence ID" value="VDP81094.1"/>
    <property type="molecule type" value="Genomic_DNA"/>
</dbReference>
<dbReference type="PANTHER" id="PTHR46127:SF1">
    <property type="entry name" value="CILIA- AND FLAGELLA-ASSOCIATED PROTEIN 65"/>
    <property type="match status" value="1"/>
</dbReference>
<dbReference type="Pfam" id="PF22544">
    <property type="entry name" value="HYDIN_VesB_CFA65-like_Ig"/>
    <property type="match status" value="1"/>
</dbReference>
<protein>
    <submittedName>
        <fullName evidence="9">NTR domain-containing protein</fullName>
    </submittedName>
</protein>
<dbReference type="Gene3D" id="2.60.40.10">
    <property type="entry name" value="Immunoglobulins"/>
    <property type="match status" value="4"/>
</dbReference>
<dbReference type="Proteomes" id="UP000272942">
    <property type="component" value="Unassembled WGS sequence"/>
</dbReference>
<comment type="subcellular location">
    <subcellularLocation>
        <location evidence="1">Cell projection</location>
        <location evidence="1">Cilium</location>
    </subcellularLocation>
    <subcellularLocation>
        <location evidence="2">Cytoplasm</location>
    </subcellularLocation>
</comment>
<evidence type="ECO:0000313" key="7">
    <source>
        <dbReference type="EMBL" id="VDP81094.1"/>
    </source>
</evidence>
<dbReference type="GO" id="GO:0005737">
    <property type="term" value="C:cytoplasm"/>
    <property type="evidence" value="ECO:0007669"/>
    <property type="project" value="UniProtKB-SubCell"/>
</dbReference>
<evidence type="ECO:0000259" key="6">
    <source>
        <dbReference type="Pfam" id="PF22544"/>
    </source>
</evidence>
<feature type="domain" description="HYDIN/VesB/CFA65-like Ig-like" evidence="6">
    <location>
        <begin position="112"/>
        <end position="203"/>
    </location>
</feature>
<evidence type="ECO:0000313" key="9">
    <source>
        <dbReference type="WBParaSite" id="ECPE_0000745201-mRNA-1"/>
    </source>
</evidence>
<keyword evidence="8" id="KW-1185">Reference proteome</keyword>
<reference evidence="9" key="1">
    <citation type="submission" date="2016-06" db="UniProtKB">
        <authorList>
            <consortium name="WormBaseParasite"/>
        </authorList>
    </citation>
    <scope>IDENTIFICATION</scope>
</reference>
<name>A0A183AKF1_9TREM</name>
<evidence type="ECO:0000256" key="5">
    <source>
        <dbReference type="ARBA" id="ARBA00023273"/>
    </source>
</evidence>
<evidence type="ECO:0000256" key="2">
    <source>
        <dbReference type="ARBA" id="ARBA00004496"/>
    </source>
</evidence>
<dbReference type="WBParaSite" id="ECPE_0000745201-mRNA-1">
    <property type="protein sequence ID" value="ECPE_0000745201-mRNA-1"/>
    <property type="gene ID" value="ECPE_0000745201"/>
</dbReference>
<dbReference type="InterPro" id="IPR013783">
    <property type="entry name" value="Ig-like_fold"/>
</dbReference>
<dbReference type="PANTHER" id="PTHR46127">
    <property type="entry name" value="CILIA- AND FLAGELLA-ASSOCIATED PROTEIN 65"/>
    <property type="match status" value="1"/>
</dbReference>
<reference evidence="7 8" key="2">
    <citation type="submission" date="2018-11" db="EMBL/GenBank/DDBJ databases">
        <authorList>
            <consortium name="Pathogen Informatics"/>
        </authorList>
    </citation>
    <scope>NUCLEOTIDE SEQUENCE [LARGE SCALE GENOMIC DNA]</scope>
    <source>
        <strain evidence="7 8">Egypt</strain>
    </source>
</reference>
<dbReference type="InterPro" id="IPR052614">
    <property type="entry name" value="CFAP65"/>
</dbReference>
<evidence type="ECO:0000313" key="8">
    <source>
        <dbReference type="Proteomes" id="UP000272942"/>
    </source>
</evidence>
<keyword evidence="5" id="KW-0966">Cell projection</keyword>
<organism evidence="9">
    <name type="scientific">Echinostoma caproni</name>
    <dbReference type="NCBI Taxonomy" id="27848"/>
    <lineage>
        <taxon>Eukaryota</taxon>
        <taxon>Metazoa</taxon>
        <taxon>Spiralia</taxon>
        <taxon>Lophotrochozoa</taxon>
        <taxon>Platyhelminthes</taxon>
        <taxon>Trematoda</taxon>
        <taxon>Digenea</taxon>
        <taxon>Plagiorchiida</taxon>
        <taxon>Echinostomata</taxon>
        <taxon>Echinostomatoidea</taxon>
        <taxon>Echinostomatidae</taxon>
        <taxon>Echinostoma</taxon>
    </lineage>
</organism>
<dbReference type="GO" id="GO:0005929">
    <property type="term" value="C:cilium"/>
    <property type="evidence" value="ECO:0007669"/>
    <property type="project" value="UniProtKB-SubCell"/>
</dbReference>
<keyword evidence="4" id="KW-0969">Cilium</keyword>